<feature type="compositionally biased region" description="Basic residues" evidence="1">
    <location>
        <begin position="71"/>
        <end position="82"/>
    </location>
</feature>
<name>A0A5B7FLP7_PORTR</name>
<organism evidence="2 3">
    <name type="scientific">Portunus trituberculatus</name>
    <name type="common">Swimming crab</name>
    <name type="synonym">Neptunus trituberculatus</name>
    <dbReference type="NCBI Taxonomy" id="210409"/>
    <lineage>
        <taxon>Eukaryota</taxon>
        <taxon>Metazoa</taxon>
        <taxon>Ecdysozoa</taxon>
        <taxon>Arthropoda</taxon>
        <taxon>Crustacea</taxon>
        <taxon>Multicrustacea</taxon>
        <taxon>Malacostraca</taxon>
        <taxon>Eumalacostraca</taxon>
        <taxon>Eucarida</taxon>
        <taxon>Decapoda</taxon>
        <taxon>Pleocyemata</taxon>
        <taxon>Brachyura</taxon>
        <taxon>Eubrachyura</taxon>
        <taxon>Portunoidea</taxon>
        <taxon>Portunidae</taxon>
        <taxon>Portuninae</taxon>
        <taxon>Portunus</taxon>
    </lineage>
</organism>
<keyword evidence="3" id="KW-1185">Reference proteome</keyword>
<dbReference type="EMBL" id="VSRR010007118">
    <property type="protein sequence ID" value="MPC46257.1"/>
    <property type="molecule type" value="Genomic_DNA"/>
</dbReference>
<dbReference type="AlphaFoldDB" id="A0A5B7FLP7"/>
<gene>
    <name evidence="2" type="ORF">E2C01_039971</name>
</gene>
<accession>A0A5B7FLP7</accession>
<evidence type="ECO:0000313" key="3">
    <source>
        <dbReference type="Proteomes" id="UP000324222"/>
    </source>
</evidence>
<protein>
    <submittedName>
        <fullName evidence="2">Uncharacterized protein</fullName>
    </submittedName>
</protein>
<proteinExistence type="predicted"/>
<feature type="region of interest" description="Disordered" evidence="1">
    <location>
        <begin position="1"/>
        <end position="39"/>
    </location>
</feature>
<feature type="region of interest" description="Disordered" evidence="1">
    <location>
        <begin position="57"/>
        <end position="91"/>
    </location>
</feature>
<evidence type="ECO:0000313" key="2">
    <source>
        <dbReference type="EMBL" id="MPC46257.1"/>
    </source>
</evidence>
<evidence type="ECO:0000256" key="1">
    <source>
        <dbReference type="SAM" id="MobiDB-lite"/>
    </source>
</evidence>
<reference evidence="2 3" key="1">
    <citation type="submission" date="2019-05" db="EMBL/GenBank/DDBJ databases">
        <title>Another draft genome of Portunus trituberculatus and its Hox gene families provides insights of decapod evolution.</title>
        <authorList>
            <person name="Jeong J.-H."/>
            <person name="Song I."/>
            <person name="Kim S."/>
            <person name="Choi T."/>
            <person name="Kim D."/>
            <person name="Ryu S."/>
            <person name="Kim W."/>
        </authorList>
    </citation>
    <scope>NUCLEOTIDE SEQUENCE [LARGE SCALE GENOMIC DNA]</scope>
    <source>
        <tissue evidence="2">Muscle</tissue>
    </source>
</reference>
<comment type="caution">
    <text evidence="2">The sequence shown here is derived from an EMBL/GenBank/DDBJ whole genome shotgun (WGS) entry which is preliminary data.</text>
</comment>
<sequence>MPPVQPVLTCKDGEVRGNSAGRGGAGDPRHSFTCPPARRARARPDRWTCARVVTQEQTAMPSTTAPVDRFHHYKRPGSRRSRVNYNYKHAP</sequence>
<dbReference type="Proteomes" id="UP000324222">
    <property type="component" value="Unassembled WGS sequence"/>
</dbReference>